<dbReference type="PANTHER" id="PTHR40278">
    <property type="entry name" value="DNA UTILIZATION PROTEIN HOFN"/>
    <property type="match status" value="1"/>
</dbReference>
<dbReference type="EMBL" id="CP003382">
    <property type="protein sequence ID" value="AFZ69237.1"/>
    <property type="molecule type" value="Genomic_DNA"/>
</dbReference>
<name>L0A7T1_DEIPD</name>
<dbReference type="Pfam" id="PF18222">
    <property type="entry name" value="PilN_bio_d"/>
    <property type="match status" value="1"/>
</dbReference>
<dbReference type="Proteomes" id="UP000010467">
    <property type="component" value="Chromosome"/>
</dbReference>
<feature type="compositionally biased region" description="Low complexity" evidence="1">
    <location>
        <begin position="208"/>
        <end position="233"/>
    </location>
</feature>
<dbReference type="InterPro" id="IPR040888">
    <property type="entry name" value="PilN_bio_d"/>
</dbReference>
<dbReference type="STRING" id="937777.Deipe_3813"/>
<evidence type="ECO:0000259" key="3">
    <source>
        <dbReference type="Pfam" id="PF18222"/>
    </source>
</evidence>
<evidence type="ECO:0000313" key="5">
    <source>
        <dbReference type="Proteomes" id="UP000010467"/>
    </source>
</evidence>
<dbReference type="eggNOG" id="COG3166">
    <property type="taxonomic scope" value="Bacteria"/>
</dbReference>
<dbReference type="KEGG" id="dpd:Deipe_3813"/>
<dbReference type="AlphaFoldDB" id="L0A7T1"/>
<dbReference type="PATRIC" id="fig|937777.3.peg.3825"/>
<feature type="transmembrane region" description="Helical" evidence="2">
    <location>
        <begin position="20"/>
        <end position="38"/>
    </location>
</feature>
<accession>L0A7T1</accession>
<keyword evidence="2" id="KW-0472">Membrane</keyword>
<keyword evidence="5" id="KW-1185">Reference proteome</keyword>
<proteinExistence type="predicted"/>
<gene>
    <name evidence="4" type="ordered locus">Deipe_3813</name>
</gene>
<organism evidence="4 5">
    <name type="scientific">Deinococcus peraridilitoris (strain DSM 19664 / LMG 22246 / CIP 109416 / KR-200)</name>
    <dbReference type="NCBI Taxonomy" id="937777"/>
    <lineage>
        <taxon>Bacteria</taxon>
        <taxon>Thermotogati</taxon>
        <taxon>Deinococcota</taxon>
        <taxon>Deinococci</taxon>
        <taxon>Deinococcales</taxon>
        <taxon>Deinococcaceae</taxon>
        <taxon>Deinococcus</taxon>
    </lineage>
</organism>
<sequence>MININLLPKDQRRASGPDYWKLGAGAFAGVAVLTMVILQTSVSGTLSGLNRQIEEHQSEIAVLKPQVDERNRLQAEKTKLESVTSVANTLKAGQTSWSDDLARFVRQLPSGDAPVVALSSLSMRAVDAGAQQAAAQNGLYDGKAVSKEVQLSGKARSSAALVQFVNAFEQAPDFGVQFQNMQREQAGGQYSFSATVGMVGAQAENVRPTGTSGAQAGAPQATAPQAPTDASAANAGGSR</sequence>
<feature type="region of interest" description="Disordered" evidence="1">
    <location>
        <begin position="203"/>
        <end position="239"/>
    </location>
</feature>
<dbReference type="PANTHER" id="PTHR40278:SF1">
    <property type="entry name" value="DNA UTILIZATION PROTEIN HOFN"/>
    <property type="match status" value="1"/>
</dbReference>
<dbReference type="RefSeq" id="WP_015237533.1">
    <property type="nucleotide sequence ID" value="NC_019793.1"/>
</dbReference>
<dbReference type="OrthoDB" id="66063at2"/>
<dbReference type="Gene3D" id="3.30.70.2830">
    <property type="match status" value="1"/>
</dbReference>
<evidence type="ECO:0000313" key="4">
    <source>
        <dbReference type="EMBL" id="AFZ69237.1"/>
    </source>
</evidence>
<dbReference type="InterPro" id="IPR052534">
    <property type="entry name" value="Extracell_DNA_Util/SecSys_Comp"/>
</dbReference>
<dbReference type="HOGENOM" id="CLU_1228265_0_0_0"/>
<evidence type="ECO:0000256" key="2">
    <source>
        <dbReference type="SAM" id="Phobius"/>
    </source>
</evidence>
<reference evidence="5" key="1">
    <citation type="submission" date="2012-03" db="EMBL/GenBank/DDBJ databases">
        <title>Complete sequence of chromosome of Deinococcus peraridilitoris DSM 19664.</title>
        <authorList>
            <person name="Lucas S."/>
            <person name="Copeland A."/>
            <person name="Lapidus A."/>
            <person name="Glavina del Rio T."/>
            <person name="Dalin E."/>
            <person name="Tice H."/>
            <person name="Bruce D."/>
            <person name="Goodwin L."/>
            <person name="Pitluck S."/>
            <person name="Peters L."/>
            <person name="Mikhailova N."/>
            <person name="Lu M."/>
            <person name="Kyrpides N."/>
            <person name="Mavromatis K."/>
            <person name="Ivanova N."/>
            <person name="Brettin T."/>
            <person name="Detter J.C."/>
            <person name="Han C."/>
            <person name="Larimer F."/>
            <person name="Land M."/>
            <person name="Hauser L."/>
            <person name="Markowitz V."/>
            <person name="Cheng J.-F."/>
            <person name="Hugenholtz P."/>
            <person name="Woyke T."/>
            <person name="Wu D."/>
            <person name="Pukall R."/>
            <person name="Steenblock K."/>
            <person name="Brambilla E."/>
            <person name="Klenk H.-P."/>
            <person name="Eisen J.A."/>
        </authorList>
    </citation>
    <scope>NUCLEOTIDE SEQUENCE [LARGE SCALE GENOMIC DNA]</scope>
    <source>
        <strain evidence="5">DSM 19664 / LMG 22246 / CIP 109416 / KR-200</strain>
    </source>
</reference>
<keyword evidence="2" id="KW-0812">Transmembrane</keyword>
<keyword evidence="2" id="KW-1133">Transmembrane helix</keyword>
<feature type="domain" description="PilN biogenesis protein dimerization" evidence="3">
    <location>
        <begin position="97"/>
        <end position="200"/>
    </location>
</feature>
<evidence type="ECO:0000256" key="1">
    <source>
        <dbReference type="SAM" id="MobiDB-lite"/>
    </source>
</evidence>
<protein>
    <recommendedName>
        <fullName evidence="3">PilN biogenesis protein dimerization domain-containing protein</fullName>
    </recommendedName>
</protein>